<keyword evidence="1" id="KW-0472">Membrane</keyword>
<dbReference type="EMBL" id="CAADFK010000134">
    <property type="protein sequence ID" value="VFK18106.1"/>
    <property type="molecule type" value="Genomic_DNA"/>
</dbReference>
<keyword evidence="1" id="KW-0812">Transmembrane</keyword>
<keyword evidence="1" id="KW-1133">Transmembrane helix</keyword>
<evidence type="ECO:0000313" key="2">
    <source>
        <dbReference type="EMBL" id="VFK18106.1"/>
    </source>
</evidence>
<proteinExistence type="predicted"/>
<organism evidence="2">
    <name type="scientific">Candidatus Kentrum sp. LPFa</name>
    <dbReference type="NCBI Taxonomy" id="2126335"/>
    <lineage>
        <taxon>Bacteria</taxon>
        <taxon>Pseudomonadati</taxon>
        <taxon>Pseudomonadota</taxon>
        <taxon>Gammaproteobacteria</taxon>
        <taxon>Candidatus Kentrum</taxon>
    </lineage>
</organism>
<gene>
    <name evidence="2" type="ORF">BECKLPF1236B_GA0070989_11342</name>
</gene>
<accession>A0A450WM43</accession>
<feature type="transmembrane region" description="Helical" evidence="1">
    <location>
        <begin position="12"/>
        <end position="37"/>
    </location>
</feature>
<protein>
    <submittedName>
        <fullName evidence="2">Uncharacterized protein</fullName>
    </submittedName>
</protein>
<sequence>MKQEWIKEIFHWVPTAPIIVKLVILAVLSIGLGWYLFIYQPHINRINIDINSLKKREELVTNTVDGYIQLENKIWKALEHLRHNPMSKDDIVKYIKPLTQEASSIRTQNRARKIELGALFDIATKIDVSILLCFSQIIVEFMPKGDQGNSEIIEGLTLKETVADISSTIESLSYPKHVYQKTIERGVSSLDDEEYETYIWLLGEELPSNKHYRSRTPKT</sequence>
<reference evidence="2" key="1">
    <citation type="submission" date="2019-02" db="EMBL/GenBank/DDBJ databases">
        <authorList>
            <person name="Gruber-Vodicka R. H."/>
            <person name="Seah K. B. B."/>
        </authorList>
    </citation>
    <scope>NUCLEOTIDE SEQUENCE</scope>
    <source>
        <strain evidence="2">BECK_S313</strain>
    </source>
</reference>
<dbReference type="AlphaFoldDB" id="A0A450WM43"/>
<evidence type="ECO:0000256" key="1">
    <source>
        <dbReference type="SAM" id="Phobius"/>
    </source>
</evidence>
<name>A0A450WM43_9GAMM</name>